<organism evidence="5">
    <name type="scientific">Micromonas pusilla (strain CCMP1545)</name>
    <name type="common">Picoplanktonic green alga</name>
    <dbReference type="NCBI Taxonomy" id="564608"/>
    <lineage>
        <taxon>Eukaryota</taxon>
        <taxon>Viridiplantae</taxon>
        <taxon>Chlorophyta</taxon>
        <taxon>Mamiellophyceae</taxon>
        <taxon>Mamiellales</taxon>
        <taxon>Mamiellaceae</taxon>
        <taxon>Micromonas</taxon>
    </lineage>
</organism>
<dbReference type="Pfam" id="PF06991">
    <property type="entry name" value="MFAP1"/>
    <property type="match status" value="1"/>
</dbReference>
<feature type="transmembrane region" description="Helical" evidence="2">
    <location>
        <begin position="186"/>
        <end position="212"/>
    </location>
</feature>
<dbReference type="STRING" id="564608.C1MU41"/>
<feature type="compositionally biased region" description="Basic residues" evidence="1">
    <location>
        <begin position="252"/>
        <end position="262"/>
    </location>
</feature>
<dbReference type="EMBL" id="GG663740">
    <property type="protein sequence ID" value="EEH56261.1"/>
    <property type="molecule type" value="Genomic_DNA"/>
</dbReference>
<dbReference type="PANTHER" id="PTHR15327">
    <property type="entry name" value="MICROFIBRIL-ASSOCIATED PROTEIN"/>
    <property type="match status" value="1"/>
</dbReference>
<evidence type="ECO:0000256" key="1">
    <source>
        <dbReference type="SAM" id="MobiDB-lite"/>
    </source>
</evidence>
<dbReference type="InterPro" id="IPR033194">
    <property type="entry name" value="MFAP1"/>
</dbReference>
<name>C1MU41_MICPC</name>
<dbReference type="GeneID" id="9684871"/>
<dbReference type="KEGG" id="mpp:MICPUCDRAFT_58660"/>
<proteinExistence type="predicted"/>
<sequence length="392" mass="41233">MAHLAAASARAGWTTHRARRPGGVAIARVRGVPAPASRRTARQIPPRARGGRDERGARVRPRARATSRVSSSRDVCGDAEDVVAKTKTKTIAAEDARRKVRHASTVTGAYIAAVGACLLVAPVRSFSVLFDASSIATHWIRVFGVLCVTFGVYYLDTARGDGGGGGGGGGGGAAMSFYRATVRGRAFVALALASIAMTTPSARVGLSLLAFVNAVSAGVMQRALRVADAAAAAAGEGNGLDPTPRPTPARAAGRRGARARARARAENAETGGKEKQKLGFLQKYYHKGAFFQEAADDPASSMGTDDIYKRDFNQATGADKVDKSALPKAMQVRGDAFGKIGRTKWTHLSAEDTTFAGGDNVWADARNKRVGELAEKGAGRKQEFQKPKRIDK</sequence>
<feature type="transmembrane region" description="Helical" evidence="2">
    <location>
        <begin position="136"/>
        <end position="155"/>
    </location>
</feature>
<keyword evidence="2" id="KW-1133">Transmembrane helix</keyword>
<protein>
    <submittedName>
        <fullName evidence="4">Predicted protein</fullName>
    </submittedName>
</protein>
<keyword evidence="2" id="KW-0472">Membrane</keyword>
<feature type="compositionally biased region" description="Basic and acidic residues" evidence="1">
    <location>
        <begin position="263"/>
        <end position="273"/>
    </location>
</feature>
<feature type="region of interest" description="Disordered" evidence="1">
    <location>
        <begin position="235"/>
        <end position="273"/>
    </location>
</feature>
<keyword evidence="5" id="KW-1185">Reference proteome</keyword>
<evidence type="ECO:0000256" key="2">
    <source>
        <dbReference type="SAM" id="Phobius"/>
    </source>
</evidence>
<accession>C1MU41</accession>
<dbReference type="InterPro" id="IPR009730">
    <property type="entry name" value="MFAP1_C"/>
</dbReference>
<feature type="region of interest" description="Disordered" evidence="1">
    <location>
        <begin position="372"/>
        <end position="392"/>
    </location>
</feature>
<feature type="transmembrane region" description="Helical" evidence="2">
    <location>
        <begin position="107"/>
        <end position="130"/>
    </location>
</feature>
<reference evidence="4 5" key="1">
    <citation type="journal article" date="2009" name="Science">
        <title>Green evolution and dynamic adaptations revealed by genomes of the marine picoeukaryotes Micromonas.</title>
        <authorList>
            <person name="Worden A.Z."/>
            <person name="Lee J.H."/>
            <person name="Mock T."/>
            <person name="Rouze P."/>
            <person name="Simmons M.P."/>
            <person name="Aerts A.L."/>
            <person name="Allen A.E."/>
            <person name="Cuvelier M.L."/>
            <person name="Derelle E."/>
            <person name="Everett M.V."/>
            <person name="Foulon E."/>
            <person name="Grimwood J."/>
            <person name="Gundlach H."/>
            <person name="Henrissat B."/>
            <person name="Napoli C."/>
            <person name="McDonald S.M."/>
            <person name="Parker M.S."/>
            <person name="Rombauts S."/>
            <person name="Salamov A."/>
            <person name="Von Dassow P."/>
            <person name="Badger J.H."/>
            <person name="Coutinho P.M."/>
            <person name="Demir E."/>
            <person name="Dubchak I."/>
            <person name="Gentemann C."/>
            <person name="Eikrem W."/>
            <person name="Gready J.E."/>
            <person name="John U."/>
            <person name="Lanier W."/>
            <person name="Lindquist E.A."/>
            <person name="Lucas S."/>
            <person name="Mayer K.F."/>
            <person name="Moreau H."/>
            <person name="Not F."/>
            <person name="Otillar R."/>
            <person name="Panaud O."/>
            <person name="Pangilinan J."/>
            <person name="Paulsen I."/>
            <person name="Piegu B."/>
            <person name="Poliakov A."/>
            <person name="Robbens S."/>
            <person name="Schmutz J."/>
            <person name="Toulza E."/>
            <person name="Wyss T."/>
            <person name="Zelensky A."/>
            <person name="Zhou K."/>
            <person name="Armbrust E.V."/>
            <person name="Bhattacharya D."/>
            <person name="Goodenough U.W."/>
            <person name="Van de Peer Y."/>
            <person name="Grigoriev I.V."/>
        </authorList>
    </citation>
    <scope>NUCLEOTIDE SEQUENCE [LARGE SCALE GENOMIC DNA]</scope>
    <source>
        <strain evidence="4 5">CCMP1545</strain>
    </source>
</reference>
<keyword evidence="2" id="KW-0812">Transmembrane</keyword>
<dbReference type="OrthoDB" id="1111734at2759"/>
<dbReference type="AlphaFoldDB" id="C1MU41"/>
<dbReference type="RefSeq" id="XP_003059129.1">
    <property type="nucleotide sequence ID" value="XM_003059083.1"/>
</dbReference>
<dbReference type="eggNOG" id="KOG1425">
    <property type="taxonomic scope" value="Eukaryota"/>
</dbReference>
<feature type="domain" description="Micro-fibrillar-associated protein 1 C-terminal" evidence="3">
    <location>
        <begin position="260"/>
        <end position="353"/>
    </location>
</feature>
<feature type="region of interest" description="Disordered" evidence="1">
    <location>
        <begin position="33"/>
        <end position="71"/>
    </location>
</feature>
<dbReference type="Proteomes" id="UP000001876">
    <property type="component" value="Unassembled WGS sequence"/>
</dbReference>
<evidence type="ECO:0000259" key="3">
    <source>
        <dbReference type="Pfam" id="PF06991"/>
    </source>
</evidence>
<evidence type="ECO:0000313" key="4">
    <source>
        <dbReference type="EMBL" id="EEH56261.1"/>
    </source>
</evidence>
<gene>
    <name evidence="4" type="ORF">MICPUCDRAFT_58660</name>
</gene>
<evidence type="ECO:0000313" key="5">
    <source>
        <dbReference type="Proteomes" id="UP000001876"/>
    </source>
</evidence>